<sequence>MFAAETKAMVRNTGAEEDLISNCNLSKKMDILTLVRVKRGTIFQYAKYKPMNITLPELLEEEDFSPEFQEQVLVKDFKTWVETSSSGKVDGGHKAFGEAKISADCDSVDGLAEPVSIKKKMVSLPAVRKKFSGREIKGDTLKLLKLKERDKLAIVYETVYNSGPVTIIKKSKKDGCISASFHKMANLMFKGNSKEDTTFTVPENSTFAFSLVEVLLEDGTMEISLESWTHKRRGLSHDAVNNEMIEQVREGIEMKEVLLKPLEELSESIRCDLLKGLQDVLEEGNVLSLLEET</sequence>
<dbReference type="InterPro" id="IPR007677">
    <property type="entry name" value="Gasdermin"/>
</dbReference>
<dbReference type="Pfam" id="PF04598">
    <property type="entry name" value="Gasdermin"/>
    <property type="match status" value="1"/>
</dbReference>
<evidence type="ECO:0000256" key="3">
    <source>
        <dbReference type="ARBA" id="ARBA00023136"/>
    </source>
</evidence>
<evidence type="ECO:0000256" key="1">
    <source>
        <dbReference type="ARBA" id="ARBA00004308"/>
    </source>
</evidence>
<comment type="similarity">
    <text evidence="2">Belongs to the gasdermin family.</text>
</comment>
<reference evidence="5 6" key="1">
    <citation type="submission" date="2021-06" db="EMBL/GenBank/DDBJ databases">
        <authorList>
            <person name="Palmer J.M."/>
        </authorList>
    </citation>
    <scope>NUCLEOTIDE SEQUENCE [LARGE SCALE GENOMIC DNA]</scope>
    <source>
        <strain evidence="5 6">AS_MEX2019</strain>
        <tissue evidence="5">Muscle</tissue>
    </source>
</reference>
<feature type="domain" description="Gasdermin pore forming" evidence="4">
    <location>
        <begin position="1"/>
        <end position="225"/>
    </location>
</feature>
<gene>
    <name evidence="5" type="ORF">AMECASPLE_027173</name>
</gene>
<protein>
    <recommendedName>
        <fullName evidence="4">Gasdermin pore forming domain-containing protein</fullName>
    </recommendedName>
</protein>
<dbReference type="PANTHER" id="PTHR16399">
    <property type="entry name" value="GASDERMIN"/>
    <property type="match status" value="1"/>
</dbReference>
<organism evidence="5 6">
    <name type="scientific">Ameca splendens</name>
    <dbReference type="NCBI Taxonomy" id="208324"/>
    <lineage>
        <taxon>Eukaryota</taxon>
        <taxon>Metazoa</taxon>
        <taxon>Chordata</taxon>
        <taxon>Craniata</taxon>
        <taxon>Vertebrata</taxon>
        <taxon>Euteleostomi</taxon>
        <taxon>Actinopterygii</taxon>
        <taxon>Neopterygii</taxon>
        <taxon>Teleostei</taxon>
        <taxon>Neoteleostei</taxon>
        <taxon>Acanthomorphata</taxon>
        <taxon>Ovalentaria</taxon>
        <taxon>Atherinomorphae</taxon>
        <taxon>Cyprinodontiformes</taxon>
        <taxon>Goodeidae</taxon>
        <taxon>Ameca</taxon>
    </lineage>
</organism>
<feature type="non-terminal residue" evidence="5">
    <location>
        <position position="293"/>
    </location>
</feature>
<dbReference type="InterPro" id="IPR040460">
    <property type="entry name" value="Gasdermin_pore"/>
</dbReference>
<dbReference type="PANTHER" id="PTHR16399:SF18">
    <property type="entry name" value="GASDERMIN-A"/>
    <property type="match status" value="1"/>
</dbReference>
<dbReference type="EMBL" id="JAHRIP010087489">
    <property type="protein sequence ID" value="MEQ2315900.1"/>
    <property type="molecule type" value="Genomic_DNA"/>
</dbReference>
<evidence type="ECO:0000256" key="2">
    <source>
        <dbReference type="ARBA" id="ARBA00009279"/>
    </source>
</evidence>
<evidence type="ECO:0000313" key="6">
    <source>
        <dbReference type="Proteomes" id="UP001469553"/>
    </source>
</evidence>
<proteinExistence type="inferred from homology"/>
<accession>A0ABV1ACI0</accession>
<evidence type="ECO:0000313" key="5">
    <source>
        <dbReference type="EMBL" id="MEQ2315900.1"/>
    </source>
</evidence>
<name>A0ABV1ACI0_9TELE</name>
<dbReference type="Proteomes" id="UP001469553">
    <property type="component" value="Unassembled WGS sequence"/>
</dbReference>
<keyword evidence="6" id="KW-1185">Reference proteome</keyword>
<comment type="caution">
    <text evidence="5">The sequence shown here is derived from an EMBL/GenBank/DDBJ whole genome shotgun (WGS) entry which is preliminary data.</text>
</comment>
<comment type="subcellular location">
    <subcellularLocation>
        <location evidence="1">Endomembrane system</location>
    </subcellularLocation>
</comment>
<evidence type="ECO:0000259" key="4">
    <source>
        <dbReference type="Pfam" id="PF04598"/>
    </source>
</evidence>
<keyword evidence="3" id="KW-0472">Membrane</keyword>